<evidence type="ECO:0000256" key="1">
    <source>
        <dbReference type="SAM" id="Phobius"/>
    </source>
</evidence>
<gene>
    <name evidence="2" type="ORF">A5866_001041</name>
</gene>
<keyword evidence="1" id="KW-0812">Transmembrane</keyword>
<feature type="transmembrane region" description="Helical" evidence="1">
    <location>
        <begin position="194"/>
        <end position="211"/>
    </location>
</feature>
<organism evidence="2 3">
    <name type="scientific">Candidatus Enterococcus lemimoniae</name>
    <dbReference type="NCBI Taxonomy" id="1834167"/>
    <lineage>
        <taxon>Bacteria</taxon>
        <taxon>Bacillati</taxon>
        <taxon>Bacillota</taxon>
        <taxon>Bacilli</taxon>
        <taxon>Lactobacillales</taxon>
        <taxon>Enterococcaceae</taxon>
        <taxon>Enterococcus</taxon>
    </lineage>
</organism>
<dbReference type="Proteomes" id="UP000195080">
    <property type="component" value="Chromosome"/>
</dbReference>
<evidence type="ECO:0000313" key="2">
    <source>
        <dbReference type="EMBL" id="WYJ85963.1"/>
    </source>
</evidence>
<protein>
    <recommendedName>
        <fullName evidence="4">DUF3137 domain-containing protein</fullName>
    </recommendedName>
</protein>
<reference evidence="2 3" key="2">
    <citation type="submission" date="2024-03" db="EMBL/GenBank/DDBJ databases">
        <title>The Genome Sequence of Enterococcus sp. DIV0727d.</title>
        <authorList>
            <consortium name="The Broad Institute Genomics Platform"/>
            <consortium name="The Broad Institute Microbial Omics Core"/>
            <consortium name="The Broad Institute Genomic Center for Infectious Diseases"/>
            <person name="Earl A."/>
            <person name="Manson A."/>
            <person name="Gilmore M."/>
            <person name="Schwartman J."/>
            <person name="Shea T."/>
            <person name="Abouelleil A."/>
            <person name="Cao P."/>
            <person name="Chapman S."/>
            <person name="Cusick C."/>
            <person name="Young S."/>
            <person name="Neafsey D."/>
            <person name="Nusbaum C."/>
            <person name="Birren B."/>
        </authorList>
    </citation>
    <scope>NUCLEOTIDE SEQUENCE [LARGE SCALE GENOMIC DNA]</scope>
    <source>
        <strain evidence="2 3">12C11_DIV0727</strain>
    </source>
</reference>
<keyword evidence="1" id="KW-0472">Membrane</keyword>
<reference evidence="3" key="1">
    <citation type="submission" date="2017-05" db="EMBL/GenBank/DDBJ databases">
        <title>The Genome Sequence of EEnterococcus faecalis 9F2_4866.</title>
        <authorList>
            <consortium name="The Broad Institute Genomics Platform"/>
            <consortium name="The Broad Institute Genomic Center for Infectious Diseases"/>
            <person name="Earl A."/>
            <person name="Manson A."/>
            <person name="Schwartman J."/>
            <person name="Gilmore M."/>
            <person name="Abouelleil A."/>
            <person name="Cao P."/>
            <person name="Chapman S."/>
            <person name="Cusick C."/>
            <person name="Shea T."/>
            <person name="Young S."/>
            <person name="Neafsey D."/>
            <person name="Nusbaum C."/>
            <person name="Birren B."/>
        </authorList>
    </citation>
    <scope>NUCLEOTIDE SEQUENCE [LARGE SCALE GENOMIC DNA]</scope>
    <source>
        <strain evidence="3">12C11_DIV0727</strain>
    </source>
</reference>
<evidence type="ECO:0008006" key="4">
    <source>
        <dbReference type="Google" id="ProtNLM"/>
    </source>
</evidence>
<keyword evidence="3" id="KW-1185">Reference proteome</keyword>
<dbReference type="EMBL" id="CP147248">
    <property type="protein sequence ID" value="WYJ85963.1"/>
    <property type="molecule type" value="Genomic_DNA"/>
</dbReference>
<keyword evidence="1" id="KW-1133">Transmembrane helix</keyword>
<dbReference type="RefSeq" id="WP_086444173.1">
    <property type="nucleotide sequence ID" value="NZ_CP147248.1"/>
</dbReference>
<name>A0ABZ2T527_9ENTE</name>
<proteinExistence type="predicted"/>
<feature type="transmembrane region" description="Helical" evidence="1">
    <location>
        <begin position="30"/>
        <end position="48"/>
    </location>
</feature>
<feature type="transmembrane region" description="Helical" evidence="1">
    <location>
        <begin position="54"/>
        <end position="74"/>
    </location>
</feature>
<accession>A0ABZ2T527</accession>
<sequence length="402" mass="46151">MKENKENIEHDLEYYQSGIRQLYLKTYQKYLLILLAVMLGTAIGIGATESIVRWLLIAVFLIEAGIVVYLFRYLRAETFEAYFQQIKEQLPNEFQKTTSIEIQEDDQAYYFSDDQALFVKLKKKNTRNFPSKIRQYTLLVGFTGEINKNGLEQPLQFFYYDITQIKHSANYKKEILKNTNFIAKRRKRRIKTTVLTLILLAVLGMLVYFGAKTYLQDDGRTLYEKGVEGEDEDNIGQETQVRISELAITNENETLKIQLPKRFHEEKGELSSADEVKGLASKAFSSPTLYVSILMSQVSNATSLSEFVGQVLEDDGKINDKKTNETLHPDLFKNEYIITTKTSKNGQPDSSNYTTYFFETGHNYGWIMCEITATSQTDDLDLAQQVQEILGSIELDTKGTVI</sequence>
<evidence type="ECO:0000313" key="3">
    <source>
        <dbReference type="Proteomes" id="UP000195080"/>
    </source>
</evidence>